<protein>
    <submittedName>
        <fullName evidence="2">Uncharacterized protein</fullName>
    </submittedName>
</protein>
<proteinExistence type="predicted"/>
<dbReference type="Proteomes" id="UP000181956">
    <property type="component" value="Chromosome I"/>
</dbReference>
<feature type="transmembrane region" description="Helical" evidence="1">
    <location>
        <begin position="23"/>
        <end position="51"/>
    </location>
</feature>
<reference evidence="3" key="1">
    <citation type="submission" date="2016-10" db="EMBL/GenBank/DDBJ databases">
        <authorList>
            <person name="Varghese N."/>
            <person name="Submissions S."/>
        </authorList>
    </citation>
    <scope>NUCLEOTIDE SEQUENCE [LARGE SCALE GENOMIC DNA]</scope>
    <source>
        <strain evidence="3">DSM 21772</strain>
    </source>
</reference>
<keyword evidence="3" id="KW-1185">Reference proteome</keyword>
<gene>
    <name evidence="2" type="ORF">SAMN04489834_2801</name>
</gene>
<accession>A0A1H1XIE3</accession>
<feature type="transmembrane region" description="Helical" evidence="1">
    <location>
        <begin position="63"/>
        <end position="85"/>
    </location>
</feature>
<organism evidence="2 3">
    <name type="scientific">Microterricola viridarii</name>
    <dbReference type="NCBI Taxonomy" id="412690"/>
    <lineage>
        <taxon>Bacteria</taxon>
        <taxon>Bacillati</taxon>
        <taxon>Actinomycetota</taxon>
        <taxon>Actinomycetes</taxon>
        <taxon>Micrococcales</taxon>
        <taxon>Microbacteriaceae</taxon>
        <taxon>Microterricola</taxon>
    </lineage>
</organism>
<evidence type="ECO:0000313" key="2">
    <source>
        <dbReference type="EMBL" id="SDT08987.1"/>
    </source>
</evidence>
<sequence>MVCHSVGVTVQTMPHLGGCNPGAIAGTFALGVGLGGVAGALIAIGAHLLHAFSSSSGAATQSLMMSIIFSTFGGFVFGLAASVGAL</sequence>
<keyword evidence="1" id="KW-0472">Membrane</keyword>
<evidence type="ECO:0000256" key="1">
    <source>
        <dbReference type="SAM" id="Phobius"/>
    </source>
</evidence>
<keyword evidence="1" id="KW-0812">Transmembrane</keyword>
<evidence type="ECO:0000313" key="3">
    <source>
        <dbReference type="Proteomes" id="UP000181956"/>
    </source>
</evidence>
<keyword evidence="1" id="KW-1133">Transmembrane helix</keyword>
<dbReference type="AlphaFoldDB" id="A0A1H1XIE3"/>
<dbReference type="EMBL" id="LT629742">
    <property type="protein sequence ID" value="SDT08987.1"/>
    <property type="molecule type" value="Genomic_DNA"/>
</dbReference>
<name>A0A1H1XIE3_9MICO</name>